<proteinExistence type="predicted"/>
<evidence type="ECO:0000256" key="2">
    <source>
        <dbReference type="SAM" id="Phobius"/>
    </source>
</evidence>
<organism evidence="3 4">
    <name type="scientific">Chitinophaga parva</name>
    <dbReference type="NCBI Taxonomy" id="2169414"/>
    <lineage>
        <taxon>Bacteria</taxon>
        <taxon>Pseudomonadati</taxon>
        <taxon>Bacteroidota</taxon>
        <taxon>Chitinophagia</taxon>
        <taxon>Chitinophagales</taxon>
        <taxon>Chitinophagaceae</taxon>
        <taxon>Chitinophaga</taxon>
    </lineage>
</organism>
<dbReference type="EMBL" id="QCYK01000002">
    <property type="protein sequence ID" value="PUZ26355.1"/>
    <property type="molecule type" value="Genomic_DNA"/>
</dbReference>
<name>A0A2T7BJA4_9BACT</name>
<accession>A0A2T7BJA4</accession>
<feature type="transmembrane region" description="Helical" evidence="2">
    <location>
        <begin position="272"/>
        <end position="288"/>
    </location>
</feature>
<sequence length="342" mass="38064">MWPPYAFTQPQGNDTDSLVEEAVAQGHIIDSIRNSEHYETGTIKLSNGKAEIHVPPGFKFLNKEQSIDVLTKLWGNPPEVANKTLGMIFPENADPFTDSSFVFVVSYDEMGYVKDDDAAKINYNDLLKQIQDGEKEDNENRKKEGYSTMHLIGWAQAPFYDKQNKVLHWAKDIQVGDAEQSRDERTLNYEIRILGRKGVLSIDVICTMHELPQVNANIEKVLHMASFTEGNSYFDFDPKIDKVAAWTIGTLVAGKILAKVGLLAIFGKYLLAFWKFILIGLGAIGSFFRKIFRRKKAESNVDDYTQAADAAAIETPAEAAATSDTPPALPTEEGTATDNPHA</sequence>
<evidence type="ECO:0000313" key="4">
    <source>
        <dbReference type="Proteomes" id="UP000244450"/>
    </source>
</evidence>
<evidence type="ECO:0000256" key="1">
    <source>
        <dbReference type="SAM" id="MobiDB-lite"/>
    </source>
</evidence>
<dbReference type="OrthoDB" id="196355at2"/>
<keyword evidence="2" id="KW-0812">Transmembrane</keyword>
<dbReference type="Pfam" id="PF09935">
    <property type="entry name" value="DUF2167"/>
    <property type="match status" value="1"/>
</dbReference>
<dbReference type="InterPro" id="IPR018682">
    <property type="entry name" value="DUF2167_membr"/>
</dbReference>
<comment type="caution">
    <text evidence="3">The sequence shown here is derived from an EMBL/GenBank/DDBJ whole genome shotgun (WGS) entry which is preliminary data.</text>
</comment>
<keyword evidence="4" id="KW-1185">Reference proteome</keyword>
<evidence type="ECO:0000313" key="3">
    <source>
        <dbReference type="EMBL" id="PUZ26355.1"/>
    </source>
</evidence>
<gene>
    <name evidence="3" type="ORF">DCC81_19230</name>
</gene>
<keyword evidence="2" id="KW-1133">Transmembrane helix</keyword>
<feature type="region of interest" description="Disordered" evidence="1">
    <location>
        <begin position="315"/>
        <end position="342"/>
    </location>
</feature>
<reference evidence="3 4" key="1">
    <citation type="submission" date="2018-04" db="EMBL/GenBank/DDBJ databases">
        <title>Chitinophaga fuyangensis sp. nov., isolated from soil in a chemical factory.</title>
        <authorList>
            <person name="Chen K."/>
        </authorList>
    </citation>
    <scope>NUCLEOTIDE SEQUENCE [LARGE SCALE GENOMIC DNA]</scope>
    <source>
        <strain evidence="3 4">LY-1</strain>
    </source>
</reference>
<protein>
    <submittedName>
        <fullName evidence="3">DUF2167 domain-containing protein</fullName>
    </submittedName>
</protein>
<dbReference type="Proteomes" id="UP000244450">
    <property type="component" value="Unassembled WGS sequence"/>
</dbReference>
<dbReference type="AlphaFoldDB" id="A0A2T7BJA4"/>
<keyword evidence="2" id="KW-0472">Membrane</keyword>